<dbReference type="GO" id="GO:0043171">
    <property type="term" value="P:peptide catabolic process"/>
    <property type="evidence" value="ECO:0007669"/>
    <property type="project" value="TreeGrafter"/>
</dbReference>
<evidence type="ECO:0000256" key="9">
    <source>
        <dbReference type="ARBA" id="ARBA00022801"/>
    </source>
</evidence>
<protein>
    <recommendedName>
        <fullName evidence="5">Aminopeptidase N</fullName>
        <ecNumber evidence="4">3.4.11.2</ecNumber>
    </recommendedName>
</protein>
<evidence type="ECO:0000313" key="16">
    <source>
        <dbReference type="Proteomes" id="UP000284434"/>
    </source>
</evidence>
<evidence type="ECO:0000259" key="13">
    <source>
        <dbReference type="Pfam" id="PF17900"/>
    </source>
</evidence>
<dbReference type="Gene3D" id="2.60.40.1730">
    <property type="entry name" value="tricorn interacting facor f3 domain"/>
    <property type="match status" value="1"/>
</dbReference>
<dbReference type="AlphaFoldDB" id="A0A3D1ULL5"/>
<feature type="domain" description="Aminopeptidase N-like N-terminal" evidence="13">
    <location>
        <begin position="117"/>
        <end position="207"/>
    </location>
</feature>
<keyword evidence="10" id="KW-0862">Zinc</keyword>
<keyword evidence="8" id="KW-0479">Metal-binding</keyword>
<comment type="catalytic activity">
    <reaction evidence="1">
        <text>Release of an N-terminal amino acid, Xaa-|-Yaa- from a peptide, amide or arylamide. Xaa is preferably Ala, but may be most amino acids including Pro (slow action). When a terminal hydrophobic residue is followed by a prolyl residue, the two may be released as an intact Xaa-Pro dipeptide.</text>
        <dbReference type="EC" id="3.4.11.2"/>
    </reaction>
</comment>
<dbReference type="SUPFAM" id="SSF63737">
    <property type="entry name" value="Leukotriene A4 hydrolase N-terminal domain"/>
    <property type="match status" value="1"/>
</dbReference>
<dbReference type="InterPro" id="IPR042097">
    <property type="entry name" value="Aminopeptidase_N-like_N_sf"/>
</dbReference>
<sequence>MKKQLFFIILLGVVELLAGCRPEGKEPETGVSIGLARQRKQDISNLQYRLKFRIPENKQEEVIGKVQITLKQEKVQPVVLDFREDPHKVKQLKVNGRPDSIRISNEHIVVGTDYLKKGANEIEIDFIAGNQSLNRNDEFLYTLLVPERARTLFPCFDQPDMKAVFTLQLDIPEQWVAVANAAVESETLHEGRKLIAFQPTQPLSTYLFSFVAGKWQQLAESRDGKTIVMYYRETDPQKVAQHTIIFDQVFASLKWLEDYTGIPYPFDKYDLVIVPGFQFGGMEHPGAVLYNDKRMFLGPHPTIEEELGRMELIAHETTHMWFGDAVTMAWFDDVWTKEVFANYFASQMTRPEFPGVNHLLNDLRNFYIPAYAEDRTAGSTSIKQPLENLKDAGLIYGQIVYDKAPIVMNMLLKLLGEEAFQKGIREYLQTYLYGNATWDNLITILNKYTDKDLVAWSNSWVNEKGMPEISASWHDRTLVVRQKDPWHRGLSWPQNISVALYEGKNADTLQSSVHEVTLVSDSAVTVFQNRSADESCIFLNQNGEAYGYFVLDQRTITYALAHLNTFAKAPETRLALLINLNENRLHGRVDGLAFARMLISNLKTETEPLIISTSIAYLNEMALHGQIAGSEELEESLLGLARKPGGKGCQQAAFRALLGTFRQPATTQEIYRMWKEQKSFTGLALGESDYTKMAYELAVRMPEKYEEIRATQATRIQDPDRKREFNFIVRAVAPETETRDSLFRSLLIAGNRRIEPWVTQIVGYLNHPLRQQQAVKYIRPALQELQEVQRTGDIFFPKNWISATLRGHNSPEAAQVVRQFLEQHPDYPVLLKNKILQSADHLYR</sequence>
<organism evidence="15 16">
    <name type="scientific">Odoribacter splanchnicus</name>
    <dbReference type="NCBI Taxonomy" id="28118"/>
    <lineage>
        <taxon>Bacteria</taxon>
        <taxon>Pseudomonadati</taxon>
        <taxon>Bacteroidota</taxon>
        <taxon>Bacteroidia</taxon>
        <taxon>Bacteroidales</taxon>
        <taxon>Odoribacteraceae</taxon>
        <taxon>Odoribacter</taxon>
    </lineage>
</organism>
<reference evidence="15 16" key="1">
    <citation type="submission" date="2018-08" db="EMBL/GenBank/DDBJ databases">
        <title>A genome reference for cultivated species of the human gut microbiota.</title>
        <authorList>
            <person name="Zou Y."/>
            <person name="Xue W."/>
            <person name="Luo G."/>
        </authorList>
    </citation>
    <scope>NUCLEOTIDE SEQUENCE [LARGE SCALE GENOMIC DNA]</scope>
    <source>
        <strain evidence="15 16">OF03-11</strain>
    </source>
</reference>
<dbReference type="Gene3D" id="1.10.390.10">
    <property type="entry name" value="Neutral Protease Domain 2"/>
    <property type="match status" value="1"/>
</dbReference>
<dbReference type="GO" id="GO:0005737">
    <property type="term" value="C:cytoplasm"/>
    <property type="evidence" value="ECO:0007669"/>
    <property type="project" value="TreeGrafter"/>
</dbReference>
<dbReference type="Pfam" id="PF01433">
    <property type="entry name" value="Peptidase_M1"/>
    <property type="match status" value="1"/>
</dbReference>
<evidence type="ECO:0000256" key="11">
    <source>
        <dbReference type="ARBA" id="ARBA00023049"/>
    </source>
</evidence>
<accession>A0A3D1ULL5</accession>
<reference evidence="14" key="2">
    <citation type="submission" date="2022-01" db="EMBL/GenBank/DDBJ databases">
        <title>Collection of gut derived symbiotic bacterial strains cultured from healthy donors.</title>
        <authorList>
            <person name="Lin H."/>
            <person name="Kohout C."/>
            <person name="Waligurski E."/>
            <person name="Pamer E.G."/>
        </authorList>
    </citation>
    <scope>NUCLEOTIDE SEQUENCE</scope>
    <source>
        <strain evidence="14">DFI.1.149</strain>
    </source>
</reference>
<keyword evidence="9" id="KW-0378">Hydrolase</keyword>
<evidence type="ECO:0000256" key="10">
    <source>
        <dbReference type="ARBA" id="ARBA00022833"/>
    </source>
</evidence>
<dbReference type="InterPro" id="IPR001930">
    <property type="entry name" value="Peptidase_M1"/>
</dbReference>
<dbReference type="GO" id="GO:0042277">
    <property type="term" value="F:peptide binding"/>
    <property type="evidence" value="ECO:0007669"/>
    <property type="project" value="TreeGrafter"/>
</dbReference>
<evidence type="ECO:0000256" key="1">
    <source>
        <dbReference type="ARBA" id="ARBA00000098"/>
    </source>
</evidence>
<dbReference type="EMBL" id="JAKNDN010000032">
    <property type="protein sequence ID" value="MCG4961242.1"/>
    <property type="molecule type" value="Genomic_DNA"/>
</dbReference>
<dbReference type="EMBL" id="QSCO01000015">
    <property type="protein sequence ID" value="RGY05905.1"/>
    <property type="molecule type" value="Genomic_DNA"/>
</dbReference>
<dbReference type="InterPro" id="IPR014782">
    <property type="entry name" value="Peptidase_M1_dom"/>
</dbReference>
<evidence type="ECO:0000256" key="7">
    <source>
        <dbReference type="ARBA" id="ARBA00022670"/>
    </source>
</evidence>
<dbReference type="RefSeq" id="WP_046403250.1">
    <property type="nucleotide sequence ID" value="NZ_BAABYK010000001.1"/>
</dbReference>
<keyword evidence="6 15" id="KW-0031">Aminopeptidase</keyword>
<evidence type="ECO:0000256" key="3">
    <source>
        <dbReference type="ARBA" id="ARBA00010136"/>
    </source>
</evidence>
<dbReference type="PANTHER" id="PTHR11533">
    <property type="entry name" value="PROTEASE M1 ZINC METALLOPROTEASE"/>
    <property type="match status" value="1"/>
</dbReference>
<keyword evidence="11" id="KW-0482">Metalloprotease</keyword>
<dbReference type="PRINTS" id="PR00756">
    <property type="entry name" value="ALADIPTASE"/>
</dbReference>
<keyword evidence="7" id="KW-0645">Protease</keyword>
<dbReference type="InterPro" id="IPR050344">
    <property type="entry name" value="Peptidase_M1_aminopeptidases"/>
</dbReference>
<dbReference type="Proteomes" id="UP000284434">
    <property type="component" value="Unassembled WGS sequence"/>
</dbReference>
<comment type="similarity">
    <text evidence="3">Belongs to the peptidase M1 family.</text>
</comment>
<evidence type="ECO:0000256" key="5">
    <source>
        <dbReference type="ARBA" id="ARBA00015611"/>
    </source>
</evidence>
<evidence type="ECO:0000256" key="6">
    <source>
        <dbReference type="ARBA" id="ARBA00022438"/>
    </source>
</evidence>
<dbReference type="Proteomes" id="UP001199750">
    <property type="component" value="Unassembled WGS sequence"/>
</dbReference>
<comment type="cofactor">
    <cofactor evidence="2">
        <name>Zn(2+)</name>
        <dbReference type="ChEBI" id="CHEBI:29105"/>
    </cofactor>
</comment>
<proteinExistence type="inferred from homology"/>
<dbReference type="GO" id="GO:0008270">
    <property type="term" value="F:zinc ion binding"/>
    <property type="evidence" value="ECO:0007669"/>
    <property type="project" value="InterPro"/>
</dbReference>
<dbReference type="GO" id="GO:0016020">
    <property type="term" value="C:membrane"/>
    <property type="evidence" value="ECO:0007669"/>
    <property type="project" value="TreeGrafter"/>
</dbReference>
<dbReference type="EC" id="3.4.11.2" evidence="4"/>
<dbReference type="GO" id="GO:0016285">
    <property type="term" value="F:alanyl aminopeptidase activity"/>
    <property type="evidence" value="ECO:0007669"/>
    <property type="project" value="UniProtKB-EC"/>
</dbReference>
<dbReference type="GO" id="GO:0006508">
    <property type="term" value="P:proteolysis"/>
    <property type="evidence" value="ECO:0007669"/>
    <property type="project" value="UniProtKB-KW"/>
</dbReference>
<name>A0A3D1ULL5_9BACT</name>
<dbReference type="InterPro" id="IPR045357">
    <property type="entry name" value="Aminopeptidase_N-like_N"/>
</dbReference>
<evidence type="ECO:0000259" key="12">
    <source>
        <dbReference type="Pfam" id="PF01433"/>
    </source>
</evidence>
<dbReference type="GO" id="GO:0070006">
    <property type="term" value="F:metalloaminopeptidase activity"/>
    <property type="evidence" value="ECO:0007669"/>
    <property type="project" value="TreeGrafter"/>
</dbReference>
<gene>
    <name evidence="15" type="ORF">DXA53_11485</name>
    <name evidence="14" type="ORF">L0P03_15510</name>
</gene>
<evidence type="ECO:0000313" key="14">
    <source>
        <dbReference type="EMBL" id="MCG4961242.1"/>
    </source>
</evidence>
<dbReference type="CDD" id="cd09602">
    <property type="entry name" value="M1_APN"/>
    <property type="match status" value="1"/>
</dbReference>
<feature type="domain" description="Peptidase M1 membrane alanine aminopeptidase" evidence="12">
    <location>
        <begin position="247"/>
        <end position="460"/>
    </location>
</feature>
<evidence type="ECO:0000256" key="8">
    <source>
        <dbReference type="ARBA" id="ARBA00022723"/>
    </source>
</evidence>
<dbReference type="Pfam" id="PF17900">
    <property type="entry name" value="Peptidase_M1_N"/>
    <property type="match status" value="1"/>
</dbReference>
<dbReference type="GO" id="GO:0005615">
    <property type="term" value="C:extracellular space"/>
    <property type="evidence" value="ECO:0007669"/>
    <property type="project" value="TreeGrafter"/>
</dbReference>
<comment type="caution">
    <text evidence="15">The sequence shown here is derived from an EMBL/GenBank/DDBJ whole genome shotgun (WGS) entry which is preliminary data.</text>
</comment>
<dbReference type="InterPro" id="IPR027268">
    <property type="entry name" value="Peptidase_M4/M1_CTD_sf"/>
</dbReference>
<evidence type="ECO:0000313" key="15">
    <source>
        <dbReference type="EMBL" id="RGY05905.1"/>
    </source>
</evidence>
<dbReference type="PANTHER" id="PTHR11533:SF174">
    <property type="entry name" value="PUROMYCIN-SENSITIVE AMINOPEPTIDASE-RELATED"/>
    <property type="match status" value="1"/>
</dbReference>
<evidence type="ECO:0000256" key="4">
    <source>
        <dbReference type="ARBA" id="ARBA00012564"/>
    </source>
</evidence>
<evidence type="ECO:0000256" key="2">
    <source>
        <dbReference type="ARBA" id="ARBA00001947"/>
    </source>
</evidence>
<dbReference type="SUPFAM" id="SSF55486">
    <property type="entry name" value="Metalloproteases ('zincins'), catalytic domain"/>
    <property type="match status" value="1"/>
</dbReference>